<sequence>MLYMVTIKDIAKMAGVSHGTVSNVLNKKGNVSAKKITLVEEAAAKLGYQLNSQAQLLRKGVSDKVFFIQPLYFQEQSNLLQSLLSTYFHRKSIDMESIYLGQGDDIDKVIEQVQLTLPRAIICCAERPSDNFIKNRNTNDIIFFNVWNSKKIEGLTTIGFSHTTTIEKINTIIKEEKIKNIHFITSKYDCDDVFFNSIKKSIPKSCTTDISILNNNKMLYPLFDLLNQSIEDRLIVSTSIEMTNLLKKACSWLNIENKPKLLTICVKQVFHEPDEFYVELDIEKVAKDLAKNIIQQSVGDDYVYETINFDSRINIPNRNLNNKILKMLTIESPMTQAIKAIVSKYTKYSNVDIQIDTVPYHIMYDLVRNKPNKLKEYDLIRLDMAWLGSIDQELLLPIDNFCQKNSIIDKFNLDFFDAYSFVGNRRYTLPLDSSIQMLFYRKDLFEDKYFQRRYFEITRKQLKLPTNFKQYDRITKFFRHPDIVAEYNLYGHTISNTNSLLSYSDFSPRILEKIPKYDMITEIFNTTLEEYQKSKKYSLINSGYHWQNVADNFSLGKTAMEIIYSNYAFNFLNSPTILSADMVGVADVPGGHPLLGGGCLGIINQGKSDLSFDFIEWLYSEDVLRVLSSLGGFIMTNDLKNEFYIQNNYPWLEDFEKRIKSGQRLSLGSMKITFEQERELGERIVSRNLFDKEQNISNMLGNLK</sequence>
<name>A0A1Y4QTM4_9ENTE</name>
<dbReference type="GO" id="GO:0000976">
    <property type="term" value="F:transcription cis-regulatory region binding"/>
    <property type="evidence" value="ECO:0007669"/>
    <property type="project" value="TreeGrafter"/>
</dbReference>
<keyword evidence="3" id="KW-0804">Transcription</keyword>
<dbReference type="EMBL" id="NFLC01000029">
    <property type="protein sequence ID" value="OUQ08655.1"/>
    <property type="molecule type" value="Genomic_DNA"/>
</dbReference>
<evidence type="ECO:0000256" key="3">
    <source>
        <dbReference type="ARBA" id="ARBA00023163"/>
    </source>
</evidence>
<evidence type="ECO:0000256" key="1">
    <source>
        <dbReference type="ARBA" id="ARBA00023015"/>
    </source>
</evidence>
<dbReference type="PROSITE" id="PS00356">
    <property type="entry name" value="HTH_LACI_1"/>
    <property type="match status" value="1"/>
</dbReference>
<keyword evidence="1" id="KW-0805">Transcription regulation</keyword>
<dbReference type="Gene3D" id="3.40.190.10">
    <property type="entry name" value="Periplasmic binding protein-like II"/>
    <property type="match status" value="2"/>
</dbReference>
<comment type="caution">
    <text evidence="5">The sequence shown here is derived from an EMBL/GenBank/DDBJ whole genome shotgun (WGS) entry which is preliminary data.</text>
</comment>
<gene>
    <name evidence="5" type="ORF">B5E88_10960</name>
</gene>
<dbReference type="GO" id="GO:0003700">
    <property type="term" value="F:DNA-binding transcription factor activity"/>
    <property type="evidence" value="ECO:0007669"/>
    <property type="project" value="TreeGrafter"/>
</dbReference>
<dbReference type="InterPro" id="IPR010982">
    <property type="entry name" value="Lambda_DNA-bd_dom_sf"/>
</dbReference>
<feature type="domain" description="HTH lacI-type" evidence="4">
    <location>
        <begin position="5"/>
        <end position="59"/>
    </location>
</feature>
<protein>
    <recommendedName>
        <fullName evidence="4">HTH lacI-type domain-containing protein</fullName>
    </recommendedName>
</protein>
<proteinExistence type="predicted"/>
<accession>A0A1Y4QTM4</accession>
<organism evidence="5 6">
    <name type="scientific">Enterococcus cecorum</name>
    <dbReference type="NCBI Taxonomy" id="44008"/>
    <lineage>
        <taxon>Bacteria</taxon>
        <taxon>Bacillati</taxon>
        <taxon>Bacillota</taxon>
        <taxon>Bacilli</taxon>
        <taxon>Lactobacillales</taxon>
        <taxon>Enterococcaceae</taxon>
        <taxon>Enterococcus</taxon>
    </lineage>
</organism>
<keyword evidence="2" id="KW-0238">DNA-binding</keyword>
<dbReference type="Proteomes" id="UP000196074">
    <property type="component" value="Unassembled WGS sequence"/>
</dbReference>
<dbReference type="PROSITE" id="PS50932">
    <property type="entry name" value="HTH_LACI_2"/>
    <property type="match status" value="1"/>
</dbReference>
<dbReference type="PANTHER" id="PTHR30146">
    <property type="entry name" value="LACI-RELATED TRANSCRIPTIONAL REPRESSOR"/>
    <property type="match status" value="1"/>
</dbReference>
<evidence type="ECO:0000259" key="4">
    <source>
        <dbReference type="PROSITE" id="PS50932"/>
    </source>
</evidence>
<dbReference type="InterPro" id="IPR000843">
    <property type="entry name" value="HTH_LacI"/>
</dbReference>
<dbReference type="SUPFAM" id="SSF47413">
    <property type="entry name" value="lambda repressor-like DNA-binding domains"/>
    <property type="match status" value="1"/>
</dbReference>
<dbReference type="PANTHER" id="PTHR30146:SF109">
    <property type="entry name" value="HTH-TYPE TRANSCRIPTIONAL REGULATOR GALS"/>
    <property type="match status" value="1"/>
</dbReference>
<dbReference type="Pfam" id="PF00356">
    <property type="entry name" value="LacI"/>
    <property type="match status" value="1"/>
</dbReference>
<evidence type="ECO:0000313" key="5">
    <source>
        <dbReference type="EMBL" id="OUQ08655.1"/>
    </source>
</evidence>
<reference evidence="6" key="1">
    <citation type="submission" date="2017-04" db="EMBL/GenBank/DDBJ databases">
        <title>Function of individual gut microbiota members based on whole genome sequencing of pure cultures obtained from chicken caecum.</title>
        <authorList>
            <person name="Medvecky M."/>
            <person name="Cejkova D."/>
            <person name="Polansky O."/>
            <person name="Karasova D."/>
            <person name="Kubasova T."/>
            <person name="Cizek A."/>
            <person name="Rychlik I."/>
        </authorList>
    </citation>
    <scope>NUCLEOTIDE SEQUENCE [LARGE SCALE GENOMIC DNA]</scope>
    <source>
        <strain evidence="6">An144</strain>
    </source>
</reference>
<dbReference type="AlphaFoldDB" id="A0A1Y4QTM4"/>
<dbReference type="Pfam" id="PF01547">
    <property type="entry name" value="SBP_bac_1"/>
    <property type="match status" value="1"/>
</dbReference>
<dbReference type="SUPFAM" id="SSF53850">
    <property type="entry name" value="Periplasmic binding protein-like II"/>
    <property type="match status" value="1"/>
</dbReference>
<dbReference type="PRINTS" id="PR00036">
    <property type="entry name" value="HTHLACI"/>
</dbReference>
<dbReference type="Gene3D" id="1.10.260.40">
    <property type="entry name" value="lambda repressor-like DNA-binding domains"/>
    <property type="match status" value="1"/>
</dbReference>
<dbReference type="SMART" id="SM00354">
    <property type="entry name" value="HTH_LACI"/>
    <property type="match status" value="1"/>
</dbReference>
<dbReference type="CDD" id="cd01392">
    <property type="entry name" value="HTH_LacI"/>
    <property type="match status" value="1"/>
</dbReference>
<dbReference type="InterPro" id="IPR006059">
    <property type="entry name" value="SBP"/>
</dbReference>
<evidence type="ECO:0000256" key="2">
    <source>
        <dbReference type="ARBA" id="ARBA00023125"/>
    </source>
</evidence>
<evidence type="ECO:0000313" key="6">
    <source>
        <dbReference type="Proteomes" id="UP000196074"/>
    </source>
</evidence>